<evidence type="ECO:0000256" key="6">
    <source>
        <dbReference type="ARBA" id="ARBA00022898"/>
    </source>
</evidence>
<dbReference type="InterPro" id="IPR020578">
    <property type="entry name" value="Aminotrans_V_PyrdxlP_BS"/>
</dbReference>
<dbReference type="InterPro" id="IPR015424">
    <property type="entry name" value="PyrdxlP-dep_Trfase"/>
</dbReference>
<dbReference type="InterPro" id="IPR015421">
    <property type="entry name" value="PyrdxlP-dep_Trfase_major"/>
</dbReference>
<dbReference type="InterPro" id="IPR000192">
    <property type="entry name" value="Aminotrans_V_dom"/>
</dbReference>
<evidence type="ECO:0000256" key="8">
    <source>
        <dbReference type="ARBA" id="ARBA00023014"/>
    </source>
</evidence>
<keyword evidence="4" id="KW-0808">Transferase</keyword>
<evidence type="ECO:0000313" key="13">
    <source>
        <dbReference type="Proteomes" id="UP000644441"/>
    </source>
</evidence>
<protein>
    <recommendedName>
        <fullName evidence="3">cysteine desulfurase</fullName>
        <ecNumber evidence="3">2.8.1.7</ecNumber>
    </recommendedName>
</protein>
<reference evidence="12 13" key="1">
    <citation type="submission" date="2012-09" db="EMBL/GenBank/DDBJ databases">
        <title>Genome Sequence of alkane-degrading Bacterium Alcanivorax venustensis ISO4.</title>
        <authorList>
            <person name="Lai Q."/>
            <person name="Shao Z."/>
        </authorList>
    </citation>
    <scope>NUCLEOTIDE SEQUENCE [LARGE SCALE GENOMIC DNA]</scope>
    <source>
        <strain evidence="12 13">ISO4</strain>
    </source>
</reference>
<proteinExistence type="inferred from homology"/>
<accession>A0ABS0AHI7</accession>
<evidence type="ECO:0000256" key="9">
    <source>
        <dbReference type="ARBA" id="ARBA00050776"/>
    </source>
</evidence>
<dbReference type="InterPro" id="IPR016454">
    <property type="entry name" value="Cysteine_dSase"/>
</dbReference>
<dbReference type="PANTHER" id="PTHR11601:SF34">
    <property type="entry name" value="CYSTEINE DESULFURASE"/>
    <property type="match status" value="1"/>
</dbReference>
<evidence type="ECO:0000256" key="1">
    <source>
        <dbReference type="ARBA" id="ARBA00001933"/>
    </source>
</evidence>
<evidence type="ECO:0000313" key="12">
    <source>
        <dbReference type="EMBL" id="MBF5053593.1"/>
    </source>
</evidence>
<dbReference type="Gene3D" id="3.90.1150.10">
    <property type="entry name" value="Aspartate Aminotransferase, domain 1"/>
    <property type="match status" value="1"/>
</dbReference>
<gene>
    <name evidence="12" type="ORF">ISO4_02195</name>
</gene>
<comment type="catalytic activity">
    <reaction evidence="9">
        <text>(sulfur carrier)-H + L-cysteine = (sulfur carrier)-SH + L-alanine</text>
        <dbReference type="Rhea" id="RHEA:43892"/>
        <dbReference type="Rhea" id="RHEA-COMP:14737"/>
        <dbReference type="Rhea" id="RHEA-COMP:14739"/>
        <dbReference type="ChEBI" id="CHEBI:29917"/>
        <dbReference type="ChEBI" id="CHEBI:35235"/>
        <dbReference type="ChEBI" id="CHEBI:57972"/>
        <dbReference type="ChEBI" id="CHEBI:64428"/>
        <dbReference type="EC" id="2.8.1.7"/>
    </reaction>
</comment>
<evidence type="ECO:0000256" key="3">
    <source>
        <dbReference type="ARBA" id="ARBA00012239"/>
    </source>
</evidence>
<organism evidence="12 13">
    <name type="scientific">Alloalcanivorax venustensis ISO4</name>
    <dbReference type="NCBI Taxonomy" id="1177184"/>
    <lineage>
        <taxon>Bacteria</taxon>
        <taxon>Pseudomonadati</taxon>
        <taxon>Pseudomonadota</taxon>
        <taxon>Gammaproteobacteria</taxon>
        <taxon>Oceanospirillales</taxon>
        <taxon>Alcanivoracaceae</taxon>
        <taxon>Alloalcanivorax</taxon>
    </lineage>
</organism>
<keyword evidence="8" id="KW-0411">Iron-sulfur</keyword>
<keyword evidence="13" id="KW-1185">Reference proteome</keyword>
<evidence type="ECO:0000256" key="5">
    <source>
        <dbReference type="ARBA" id="ARBA00022723"/>
    </source>
</evidence>
<comment type="similarity">
    <text evidence="2">Belongs to the class-V pyridoxal-phosphate-dependent aminotransferase family. NifS/IscS subfamily.</text>
</comment>
<keyword evidence="5" id="KW-0479">Metal-binding</keyword>
<evidence type="ECO:0000256" key="10">
    <source>
        <dbReference type="RuleBase" id="RU004504"/>
    </source>
</evidence>
<comment type="cofactor">
    <cofactor evidence="1 10">
        <name>pyridoxal 5'-phosphate</name>
        <dbReference type="ChEBI" id="CHEBI:597326"/>
    </cofactor>
</comment>
<evidence type="ECO:0000256" key="7">
    <source>
        <dbReference type="ARBA" id="ARBA00023004"/>
    </source>
</evidence>
<dbReference type="Gene3D" id="3.40.640.10">
    <property type="entry name" value="Type I PLP-dependent aspartate aminotransferase-like (Major domain)"/>
    <property type="match status" value="1"/>
</dbReference>
<feature type="domain" description="Aminotransferase class V" evidence="11">
    <location>
        <begin position="5"/>
        <end position="366"/>
    </location>
</feature>
<keyword evidence="7" id="KW-0408">Iron</keyword>
<sequence>MSQAVYLDYAATTPVDPRVVEVMMRHLGPEGTFANPASRSHLYGWLAEEAVENARRQVADALNADPREIVWTSGATEADNLAIKGVVEQRGGGHVITAASEHKAVLDPCGWLERSGVPVTYLAPGADGRIDPQAVADVLREDTVLVSIMHANNETGVINDIDAIGAICREAGVLFHSDAAQTAGKLPLDVRATPVDMLSLSAHKFYGPKGMGALYVRRHPDVRLSAQIHGGGHERNMRSGTLATHQIVGMGEALALAVAERDAEQTRLAGLRDRLWDQIATLPGVHLNGRDAPRLAGHLNVAFEGVDGEMLLTALTEVAVSTGSACTSASLEPSYVLKAMGLADDLAHGAIRLSLGRFTGEDEVDRAGQNVTEAVTRLRDAARSRA</sequence>
<evidence type="ECO:0000256" key="4">
    <source>
        <dbReference type="ARBA" id="ARBA00022679"/>
    </source>
</evidence>
<dbReference type="EC" id="2.8.1.7" evidence="3"/>
<dbReference type="Proteomes" id="UP000644441">
    <property type="component" value="Unassembled WGS sequence"/>
</dbReference>
<dbReference type="EMBL" id="ARXR01000018">
    <property type="protein sequence ID" value="MBF5053593.1"/>
    <property type="molecule type" value="Genomic_DNA"/>
</dbReference>
<dbReference type="PANTHER" id="PTHR11601">
    <property type="entry name" value="CYSTEINE DESULFURYLASE FAMILY MEMBER"/>
    <property type="match status" value="1"/>
</dbReference>
<dbReference type="RefSeq" id="WP_194856265.1">
    <property type="nucleotide sequence ID" value="NZ_ARXR01000018.1"/>
</dbReference>
<dbReference type="PIRSF" id="PIRSF005572">
    <property type="entry name" value="NifS"/>
    <property type="match status" value="1"/>
</dbReference>
<keyword evidence="6" id="KW-0663">Pyridoxal phosphate</keyword>
<evidence type="ECO:0000259" key="11">
    <source>
        <dbReference type="Pfam" id="PF00266"/>
    </source>
</evidence>
<dbReference type="InterPro" id="IPR015422">
    <property type="entry name" value="PyrdxlP-dep_Trfase_small"/>
</dbReference>
<name>A0ABS0AHI7_9GAMM</name>
<dbReference type="Pfam" id="PF00266">
    <property type="entry name" value="Aminotran_5"/>
    <property type="match status" value="1"/>
</dbReference>
<evidence type="ECO:0000256" key="2">
    <source>
        <dbReference type="ARBA" id="ARBA00006490"/>
    </source>
</evidence>
<dbReference type="PROSITE" id="PS00595">
    <property type="entry name" value="AA_TRANSFER_CLASS_5"/>
    <property type="match status" value="1"/>
</dbReference>
<dbReference type="SUPFAM" id="SSF53383">
    <property type="entry name" value="PLP-dependent transferases"/>
    <property type="match status" value="1"/>
</dbReference>
<dbReference type="NCBIfam" id="NF010611">
    <property type="entry name" value="PRK14012.1"/>
    <property type="match status" value="1"/>
</dbReference>
<comment type="caution">
    <text evidence="12">The sequence shown here is derived from an EMBL/GenBank/DDBJ whole genome shotgun (WGS) entry which is preliminary data.</text>
</comment>